<reference evidence="1" key="1">
    <citation type="journal article" date="2023" name="Plant J.">
        <title>The genome of the king protea, Protea cynaroides.</title>
        <authorList>
            <person name="Chang J."/>
            <person name="Duong T.A."/>
            <person name="Schoeman C."/>
            <person name="Ma X."/>
            <person name="Roodt D."/>
            <person name="Barker N."/>
            <person name="Li Z."/>
            <person name="Van de Peer Y."/>
            <person name="Mizrachi E."/>
        </authorList>
    </citation>
    <scope>NUCLEOTIDE SEQUENCE</scope>
    <source>
        <tissue evidence="1">Young leaves</tissue>
    </source>
</reference>
<evidence type="ECO:0000313" key="1">
    <source>
        <dbReference type="EMBL" id="KAJ4953418.1"/>
    </source>
</evidence>
<keyword evidence="2" id="KW-1185">Reference proteome</keyword>
<comment type="caution">
    <text evidence="1">The sequence shown here is derived from an EMBL/GenBank/DDBJ whole genome shotgun (WGS) entry which is preliminary data.</text>
</comment>
<dbReference type="AlphaFoldDB" id="A0A9Q0JX21"/>
<dbReference type="EMBL" id="JAMYWD010000012">
    <property type="protein sequence ID" value="KAJ4953418.1"/>
    <property type="molecule type" value="Genomic_DNA"/>
</dbReference>
<dbReference type="Proteomes" id="UP001141806">
    <property type="component" value="Unassembled WGS sequence"/>
</dbReference>
<sequence>MQQPSSNSLSEHNLFLLTKREGFSAGIGFSARLFSALRSLVFDMDQIGLALSFPCLSTVSSTLLIQSYMIFPRTSSEKLTYDQLAGSFAVLHMAHEHKELLKWY</sequence>
<proteinExistence type="predicted"/>
<protein>
    <submittedName>
        <fullName evidence="1">Uncharacterized protein</fullName>
    </submittedName>
</protein>
<name>A0A9Q0JX21_9MAGN</name>
<gene>
    <name evidence="1" type="ORF">NE237_030250</name>
</gene>
<organism evidence="1 2">
    <name type="scientific">Protea cynaroides</name>
    <dbReference type="NCBI Taxonomy" id="273540"/>
    <lineage>
        <taxon>Eukaryota</taxon>
        <taxon>Viridiplantae</taxon>
        <taxon>Streptophyta</taxon>
        <taxon>Embryophyta</taxon>
        <taxon>Tracheophyta</taxon>
        <taxon>Spermatophyta</taxon>
        <taxon>Magnoliopsida</taxon>
        <taxon>Proteales</taxon>
        <taxon>Proteaceae</taxon>
        <taxon>Protea</taxon>
    </lineage>
</organism>
<accession>A0A9Q0JX21</accession>
<evidence type="ECO:0000313" key="2">
    <source>
        <dbReference type="Proteomes" id="UP001141806"/>
    </source>
</evidence>